<evidence type="ECO:0000313" key="2">
    <source>
        <dbReference type="EMBL" id="TWS23538.1"/>
    </source>
</evidence>
<dbReference type="InterPro" id="IPR004260">
    <property type="entry name" value="Pyr-dimer_DNA_glycosylase"/>
</dbReference>
<proteinExistence type="predicted"/>
<organism evidence="2 3">
    <name type="scientific">Tsukamurella sputi</name>
    <dbReference type="NCBI Taxonomy" id="2591848"/>
    <lineage>
        <taxon>Bacteria</taxon>
        <taxon>Bacillati</taxon>
        <taxon>Actinomycetota</taxon>
        <taxon>Actinomycetes</taxon>
        <taxon>Mycobacteriales</taxon>
        <taxon>Tsukamurellaceae</taxon>
        <taxon>Tsukamurella</taxon>
    </lineage>
</organism>
<comment type="caution">
    <text evidence="2">The sequence shown here is derived from an EMBL/GenBank/DDBJ whole genome shotgun (WGS) entry which is preliminary data.</text>
</comment>
<reference evidence="2 3" key="1">
    <citation type="submission" date="2019-06" db="EMBL/GenBank/DDBJ databases">
        <authorList>
            <person name="Teng J.L.L."/>
            <person name="Lee H.H."/>
            <person name="Lau S.K.P."/>
            <person name="Woo P.C.Y."/>
        </authorList>
    </citation>
    <scope>NUCLEOTIDE SEQUENCE [LARGE SCALE GENOMIC DNA]</scope>
    <source>
        <strain evidence="2 3">HKU70</strain>
    </source>
</reference>
<dbReference type="RefSeq" id="WP_146435346.1">
    <property type="nucleotide sequence ID" value="NZ_VIGV01000004.1"/>
</dbReference>
<evidence type="ECO:0000256" key="1">
    <source>
        <dbReference type="SAM" id="MobiDB-lite"/>
    </source>
</evidence>
<dbReference type="GO" id="GO:0016829">
    <property type="term" value="F:lyase activity"/>
    <property type="evidence" value="ECO:0007669"/>
    <property type="project" value="UniProtKB-KW"/>
</dbReference>
<dbReference type="AlphaFoldDB" id="A0A5C5RLF3"/>
<gene>
    <name evidence="2" type="ORF">FK268_14775</name>
</gene>
<dbReference type="Proteomes" id="UP000319792">
    <property type="component" value="Unassembled WGS sequence"/>
</dbReference>
<dbReference type="Pfam" id="PF03013">
    <property type="entry name" value="Pyr_excise"/>
    <property type="match status" value="1"/>
</dbReference>
<reference evidence="2 3" key="2">
    <citation type="submission" date="2019-08" db="EMBL/GenBank/DDBJ databases">
        <title>Tsukamurella conjunctivitidis sp. nov., Tsukamurella assacharolytica sp. nov. and Tsukamurella sputae sp. nov. isolated from patients with conjunctivitis, bacteraemia (lymphoma) and respiratory infection (sputum) in Hong Kong.</title>
        <authorList>
            <person name="Fok K.M.N."/>
            <person name="Fong J.Y.H."/>
        </authorList>
    </citation>
    <scope>NUCLEOTIDE SEQUENCE [LARGE SCALE GENOMIC DNA]</scope>
    <source>
        <strain evidence="2 3">HKU70</strain>
    </source>
</reference>
<accession>A0A5C5RLF3</accession>
<keyword evidence="2" id="KW-0456">Lyase</keyword>
<sequence>MRIWSVHPRYLDRQALIACWRETLLAQAVLAGRTKGYTQHPQLERFRATPEPLAAVGAYLAALADEADARGYTFDRTRIDEPDAAVARIDVADGQLDLEWAHLTAKLTARSPDVAERWRAVERPEPHTSFRTVPGPVASWERAQPLP</sequence>
<feature type="region of interest" description="Disordered" evidence="1">
    <location>
        <begin position="123"/>
        <end position="147"/>
    </location>
</feature>
<dbReference type="EMBL" id="VIGV01000004">
    <property type="protein sequence ID" value="TWS23538.1"/>
    <property type="molecule type" value="Genomic_DNA"/>
</dbReference>
<dbReference type="OrthoDB" id="3253436at2"/>
<keyword evidence="3" id="KW-1185">Reference proteome</keyword>
<name>A0A5C5RLF3_9ACTN</name>
<evidence type="ECO:0000313" key="3">
    <source>
        <dbReference type="Proteomes" id="UP000319792"/>
    </source>
</evidence>
<dbReference type="SUPFAM" id="SSF47077">
    <property type="entry name" value="T4 endonuclease V"/>
    <property type="match status" value="1"/>
</dbReference>
<protein>
    <submittedName>
        <fullName evidence="2">DNA lyase</fullName>
    </submittedName>
</protein>